<dbReference type="Proteomes" id="UP000694925">
    <property type="component" value="Unplaced"/>
</dbReference>
<feature type="chain" id="PRO_5042575719" evidence="1">
    <location>
        <begin position="20"/>
        <end position="250"/>
    </location>
</feature>
<feature type="signal peptide" evidence="1">
    <location>
        <begin position="1"/>
        <end position="19"/>
    </location>
</feature>
<name>A0AAJ7NDR2_9HYME</name>
<evidence type="ECO:0000256" key="1">
    <source>
        <dbReference type="SAM" id="SignalP"/>
    </source>
</evidence>
<dbReference type="KEGG" id="ccal:108630573"/>
<sequence>MNAFTFFLLSAFICGSVYVAPCHGQATLPLFSPDFLPNLTSGLTQLVENNALQLEQTIVASVQNFLQILLNEICNLIGRIFSLFDLPLNALCQVTPSQSSGNPRSRRSLFSVTTMIPPTLQPLLSSLRTVNLTGLIQNPLNLLPSGVNLTEVIENPLNLLPSGVNLTEVVQDPLSFFTSGAVSQIEGAINGTIPIVTRFISTQLLPQTRVLLDRLQSTNRLPPSINTLIDEFNLIYSILQTLGYVSPAPS</sequence>
<organism evidence="2 3">
    <name type="scientific">Ceratina calcarata</name>
    <dbReference type="NCBI Taxonomy" id="156304"/>
    <lineage>
        <taxon>Eukaryota</taxon>
        <taxon>Metazoa</taxon>
        <taxon>Ecdysozoa</taxon>
        <taxon>Arthropoda</taxon>
        <taxon>Hexapoda</taxon>
        <taxon>Insecta</taxon>
        <taxon>Pterygota</taxon>
        <taxon>Neoptera</taxon>
        <taxon>Endopterygota</taxon>
        <taxon>Hymenoptera</taxon>
        <taxon>Apocrita</taxon>
        <taxon>Aculeata</taxon>
        <taxon>Apoidea</taxon>
        <taxon>Anthophila</taxon>
        <taxon>Apidae</taxon>
        <taxon>Ceratina</taxon>
        <taxon>Zadontomerus</taxon>
    </lineage>
</organism>
<keyword evidence="2" id="KW-1185">Reference proteome</keyword>
<evidence type="ECO:0000313" key="3">
    <source>
        <dbReference type="RefSeq" id="XP_017889412.1"/>
    </source>
</evidence>
<dbReference type="GeneID" id="108630573"/>
<protein>
    <submittedName>
        <fullName evidence="3">Uncharacterized protein LOC108630573</fullName>
    </submittedName>
</protein>
<gene>
    <name evidence="3" type="primary">LOC108630573</name>
</gene>
<dbReference type="RefSeq" id="XP_017889412.1">
    <property type="nucleotide sequence ID" value="XM_018033923.2"/>
</dbReference>
<dbReference type="AlphaFoldDB" id="A0AAJ7NDR2"/>
<keyword evidence="1" id="KW-0732">Signal</keyword>
<accession>A0AAJ7NDR2</accession>
<proteinExistence type="predicted"/>
<evidence type="ECO:0000313" key="2">
    <source>
        <dbReference type="Proteomes" id="UP000694925"/>
    </source>
</evidence>
<reference evidence="3" key="1">
    <citation type="submission" date="2025-08" db="UniProtKB">
        <authorList>
            <consortium name="RefSeq"/>
        </authorList>
    </citation>
    <scope>IDENTIFICATION</scope>
    <source>
        <tissue evidence="3">Whole body</tissue>
    </source>
</reference>